<evidence type="ECO:0000256" key="4">
    <source>
        <dbReference type="ARBA" id="ARBA00022642"/>
    </source>
</evidence>
<name>A0A815TJB3_ADIRI</name>
<dbReference type="InterPro" id="IPR014710">
    <property type="entry name" value="RmlC-like_jellyroll"/>
</dbReference>
<dbReference type="Proteomes" id="UP000663828">
    <property type="component" value="Unassembled WGS sequence"/>
</dbReference>
<dbReference type="GO" id="GO:0008198">
    <property type="term" value="F:ferrous iron binding"/>
    <property type="evidence" value="ECO:0007669"/>
    <property type="project" value="UniProtKB-UniRule"/>
</dbReference>
<dbReference type="SUPFAM" id="SSF51182">
    <property type="entry name" value="RmlC-like cupins"/>
    <property type="match status" value="2"/>
</dbReference>
<evidence type="ECO:0000256" key="1">
    <source>
        <dbReference type="ARBA" id="ARBA00001954"/>
    </source>
</evidence>
<evidence type="ECO:0000256" key="5">
    <source>
        <dbReference type="ARBA" id="ARBA00022723"/>
    </source>
</evidence>
<dbReference type="EMBL" id="CAJNOR010004444">
    <property type="protein sequence ID" value="CAF1502791.1"/>
    <property type="molecule type" value="Genomic_DNA"/>
</dbReference>
<feature type="region of interest" description="Domain B" evidence="10">
    <location>
        <begin position="166"/>
        <end position="298"/>
    </location>
</feature>
<dbReference type="InterPro" id="IPR010329">
    <property type="entry name" value="3hydroanth_dOase"/>
</dbReference>
<dbReference type="GO" id="GO:0005737">
    <property type="term" value="C:cytoplasm"/>
    <property type="evidence" value="ECO:0007669"/>
    <property type="project" value="UniProtKB-SubCell"/>
</dbReference>
<dbReference type="PANTHER" id="PTHR15497">
    <property type="entry name" value="3-HYDROXYANTHRANILATE 3,4-DIOXYGENASE"/>
    <property type="match status" value="1"/>
</dbReference>
<dbReference type="AlphaFoldDB" id="A0A815TJB3"/>
<dbReference type="NCBIfam" id="TIGR03037">
    <property type="entry name" value="anthran_nbaC"/>
    <property type="match status" value="1"/>
</dbReference>
<feature type="binding site" evidence="10">
    <location>
        <position position="95"/>
    </location>
    <ligand>
        <name>Fe cation</name>
        <dbReference type="ChEBI" id="CHEBI:24875"/>
        <note>catalytic</note>
    </ligand>
</feature>
<comment type="pathway">
    <text evidence="10">Cofactor biosynthesis; NAD(+) biosynthesis; quinolinate from L-kynurenine: step 3/3.</text>
</comment>
<gene>
    <name evidence="11" type="ORF">XAT740_LOCUS39758</name>
</gene>
<dbReference type="GO" id="GO:0034354">
    <property type="term" value="P:'de novo' NAD+ biosynthetic process from L-tryptophan"/>
    <property type="evidence" value="ECO:0007669"/>
    <property type="project" value="UniProtKB-UniRule"/>
</dbReference>
<dbReference type="UniPathway" id="UPA00253">
    <property type="reaction ID" value="UER00330"/>
</dbReference>
<keyword evidence="8 10" id="KW-0408">Iron</keyword>
<feature type="binding site" evidence="10">
    <location>
        <position position="47"/>
    </location>
    <ligand>
        <name>O2</name>
        <dbReference type="ChEBI" id="CHEBI:15379"/>
    </ligand>
</feature>
<protein>
    <recommendedName>
        <fullName evidence="10">3-hydroxyanthranilate 3,4-dioxygenase</fullName>
        <ecNumber evidence="10">1.13.11.6</ecNumber>
    </recommendedName>
    <alternativeName>
        <fullName evidence="10">3-hydroxyanthranilate oxygenase</fullName>
        <shortName evidence="10">3-HAO</shortName>
    </alternativeName>
    <alternativeName>
        <fullName evidence="10">3-hydroxyanthranilic acid dioxygenase</fullName>
        <shortName evidence="10">HAD</shortName>
    </alternativeName>
</protein>
<dbReference type="Gene3D" id="2.60.120.10">
    <property type="entry name" value="Jelly Rolls"/>
    <property type="match status" value="1"/>
</dbReference>
<evidence type="ECO:0000256" key="3">
    <source>
        <dbReference type="ARBA" id="ARBA00022490"/>
    </source>
</evidence>
<feature type="binding site" evidence="10">
    <location>
        <position position="57"/>
    </location>
    <ligand>
        <name>substrate</name>
    </ligand>
</feature>
<evidence type="ECO:0000256" key="6">
    <source>
        <dbReference type="ARBA" id="ARBA00022964"/>
    </source>
</evidence>
<evidence type="ECO:0000313" key="12">
    <source>
        <dbReference type="Proteomes" id="UP000663828"/>
    </source>
</evidence>
<evidence type="ECO:0000256" key="2">
    <source>
        <dbReference type="ARBA" id="ARBA00002752"/>
    </source>
</evidence>
<evidence type="ECO:0000256" key="9">
    <source>
        <dbReference type="ARBA" id="ARBA00052793"/>
    </source>
</evidence>
<keyword evidence="3 10" id="KW-0963">Cytoplasm</keyword>
<keyword evidence="12" id="KW-1185">Reference proteome</keyword>
<dbReference type="CDD" id="cd06123">
    <property type="entry name" value="cupin_HAO"/>
    <property type="match status" value="1"/>
</dbReference>
<keyword evidence="5 10" id="KW-0479">Metal-binding</keyword>
<comment type="catalytic activity">
    <reaction evidence="9 10">
        <text>3-hydroxyanthranilate + O2 = (2Z,4Z)-2-amino-3-carboxymuconate 6-semialdehyde</text>
        <dbReference type="Rhea" id="RHEA:17953"/>
        <dbReference type="ChEBI" id="CHEBI:15379"/>
        <dbReference type="ChEBI" id="CHEBI:36559"/>
        <dbReference type="ChEBI" id="CHEBI:77612"/>
        <dbReference type="EC" id="1.13.11.6"/>
    </reaction>
</comment>
<sequence>MSNSVVEKINVNKWIDDNKDQFLPPVCNKLMHNDQLTIMFVGGPNVRKDYHLEEGEELFYQLKGDMCLKVLEQNQHRDIIIKEGEIFLLPGRIPHSPNRFENTVGFVMERRREENELDCLRYFQNQSTNRLFERWFHTTDLGIQLKPVIEEFFTSEEYRTNQPKPNSFPQEPPVKNDDKLQLIRPFSLNNWLEQHQHDLSREHPISLFPDQYQTRVWIFPKGEHTIDCSTGDVWLWQHKGHSTARILTADGKESVVKLESSDSVYLNVDWTDPYAYLIRERSQESYSTDEIAIKPNRC</sequence>
<dbReference type="PANTHER" id="PTHR15497:SF1">
    <property type="entry name" value="3-HYDROXYANTHRANILATE 3,4-DIOXYGENASE"/>
    <property type="match status" value="1"/>
</dbReference>
<feature type="binding site" evidence="10">
    <location>
        <position position="57"/>
    </location>
    <ligand>
        <name>Fe cation</name>
        <dbReference type="ChEBI" id="CHEBI:24875"/>
        <note>catalytic</note>
    </ligand>
</feature>
<dbReference type="Pfam" id="PF06052">
    <property type="entry name" value="3-HAO"/>
    <property type="match status" value="1"/>
</dbReference>
<reference evidence="11" key="1">
    <citation type="submission" date="2021-02" db="EMBL/GenBank/DDBJ databases">
        <authorList>
            <person name="Nowell W R."/>
        </authorList>
    </citation>
    <scope>NUCLEOTIDE SEQUENCE</scope>
</reference>
<comment type="similarity">
    <text evidence="10">Belongs to the 3-HAO family.</text>
</comment>
<proteinExistence type="inferred from homology"/>
<feature type="binding site" evidence="10">
    <location>
        <position position="99"/>
    </location>
    <ligand>
        <name>substrate</name>
    </ligand>
</feature>
<dbReference type="GO" id="GO:0019805">
    <property type="term" value="P:quinolinate biosynthetic process"/>
    <property type="evidence" value="ECO:0007669"/>
    <property type="project" value="UniProtKB-UniRule"/>
</dbReference>
<comment type="caution">
    <text evidence="11">The sequence shown here is derived from an EMBL/GenBank/DDBJ whole genome shotgun (WGS) entry which is preliminary data.</text>
</comment>
<comment type="subcellular location">
    <subcellularLocation>
        <location evidence="10">Cytoplasm</location>
    </subcellularLocation>
</comment>
<comment type="caution">
    <text evidence="10">Lacks conserved residue(s) required for the propagation of feature annotation.</text>
</comment>
<comment type="function">
    <text evidence="2 10">Catalyzes the oxidative ring opening of 3-hydroxyanthranilate to 2-amino-3-carboxymuconate semialdehyde, which spontaneously cyclizes to quinolinate.</text>
</comment>
<dbReference type="EC" id="1.13.11.6" evidence="10"/>
<feature type="binding site" evidence="10">
    <location>
        <position position="109"/>
    </location>
    <ligand>
        <name>substrate</name>
    </ligand>
</feature>
<dbReference type="GO" id="GO:0000334">
    <property type="term" value="F:3-hydroxyanthranilate 3,4-dioxygenase activity"/>
    <property type="evidence" value="ECO:0007669"/>
    <property type="project" value="UniProtKB-UniRule"/>
</dbReference>
<dbReference type="InterPro" id="IPR011051">
    <property type="entry name" value="RmlC_Cupin_sf"/>
</dbReference>
<keyword evidence="4 10" id="KW-0662">Pyridine nucleotide biosynthesis</keyword>
<keyword evidence="7 10" id="KW-0560">Oxidoreductase</keyword>
<feature type="region of interest" description="Domain A (catalytic)" evidence="10">
    <location>
        <begin position="1"/>
        <end position="166"/>
    </location>
</feature>
<evidence type="ECO:0000256" key="7">
    <source>
        <dbReference type="ARBA" id="ARBA00023002"/>
    </source>
</evidence>
<evidence type="ECO:0000256" key="8">
    <source>
        <dbReference type="ARBA" id="ARBA00023004"/>
    </source>
</evidence>
<feature type="binding site" evidence="10">
    <location>
        <position position="51"/>
    </location>
    <ligand>
        <name>Fe cation</name>
        <dbReference type="ChEBI" id="CHEBI:24875"/>
        <note>catalytic</note>
    </ligand>
</feature>
<accession>A0A815TJB3</accession>
<dbReference type="HAMAP" id="MF_00825">
    <property type="entry name" value="3_HAO"/>
    <property type="match status" value="1"/>
</dbReference>
<dbReference type="FunFam" id="2.60.120.10:FF:000077">
    <property type="entry name" value="3-hydroxyanthranilate 3,4-dioxygenase"/>
    <property type="match status" value="1"/>
</dbReference>
<evidence type="ECO:0000256" key="10">
    <source>
        <dbReference type="HAMAP-Rule" id="MF_03019"/>
    </source>
</evidence>
<keyword evidence="6 10" id="KW-0223">Dioxygenase</keyword>
<dbReference type="GO" id="GO:0006569">
    <property type="term" value="P:L-tryptophan catabolic process"/>
    <property type="evidence" value="ECO:0007669"/>
    <property type="project" value="UniProtKB-UniRule"/>
</dbReference>
<evidence type="ECO:0000313" key="11">
    <source>
        <dbReference type="EMBL" id="CAF1502791.1"/>
    </source>
</evidence>
<comment type="cofactor">
    <cofactor evidence="1 10">
        <name>Fe(2+)</name>
        <dbReference type="ChEBI" id="CHEBI:29033"/>
    </cofactor>
</comment>
<dbReference type="GO" id="GO:0043420">
    <property type="term" value="P:anthranilate metabolic process"/>
    <property type="evidence" value="ECO:0007669"/>
    <property type="project" value="UniProtKB-UniRule"/>
</dbReference>
<organism evidence="11 12">
    <name type="scientific">Adineta ricciae</name>
    <name type="common">Rotifer</name>
    <dbReference type="NCBI Taxonomy" id="249248"/>
    <lineage>
        <taxon>Eukaryota</taxon>
        <taxon>Metazoa</taxon>
        <taxon>Spiralia</taxon>
        <taxon>Gnathifera</taxon>
        <taxon>Rotifera</taxon>
        <taxon>Eurotatoria</taxon>
        <taxon>Bdelloidea</taxon>
        <taxon>Adinetida</taxon>
        <taxon>Adinetidae</taxon>
        <taxon>Adineta</taxon>
    </lineage>
</organism>